<evidence type="ECO:0000313" key="2">
    <source>
        <dbReference type="Proteomes" id="UP001055911"/>
    </source>
</evidence>
<dbReference type="AlphaFoldDB" id="A0A9Q8ZRZ9"/>
<name>A0A9Q8ZRZ9_9LACO</name>
<dbReference type="RefSeq" id="WP_252766240.1">
    <property type="nucleotide sequence ID" value="NZ_CP097119.1"/>
</dbReference>
<dbReference type="EMBL" id="CP097119">
    <property type="protein sequence ID" value="USS88723.1"/>
    <property type="molecule type" value="Genomic_DNA"/>
</dbReference>
<sequence>MRKIYDLAIIGTGSVGAAAGYYASQAGLNVLELDAHVPPSWHRLASQRCLYL</sequence>
<evidence type="ECO:0000313" key="1">
    <source>
        <dbReference type="EMBL" id="USS88723.1"/>
    </source>
</evidence>
<dbReference type="Proteomes" id="UP001055911">
    <property type="component" value="Chromosome"/>
</dbReference>
<gene>
    <name evidence="1" type="ORF">M3M40_04280</name>
</gene>
<proteinExistence type="predicted"/>
<reference evidence="1" key="1">
    <citation type="submission" date="2022-05" db="EMBL/GenBank/DDBJ databases">
        <authorList>
            <person name="Oliphant S.A."/>
            <person name="Watson-Haigh N.S."/>
            <person name="Sumby K.M."/>
            <person name="Gardner J.M."/>
            <person name="Jiranek V."/>
        </authorList>
    </citation>
    <scope>NUCLEOTIDE SEQUENCE</scope>
    <source>
        <strain evidence="1">KI4_B1</strain>
    </source>
</reference>
<protein>
    <recommendedName>
        <fullName evidence="3">FAD dependent oxidoreductase domain-containing protein</fullName>
    </recommendedName>
</protein>
<accession>A0A9Q8ZRZ9</accession>
<dbReference type="SUPFAM" id="SSF51905">
    <property type="entry name" value="FAD/NAD(P)-binding domain"/>
    <property type="match status" value="1"/>
</dbReference>
<evidence type="ECO:0008006" key="3">
    <source>
        <dbReference type="Google" id="ProtNLM"/>
    </source>
</evidence>
<dbReference type="Gene3D" id="3.50.50.60">
    <property type="entry name" value="FAD/NAD(P)-binding domain"/>
    <property type="match status" value="1"/>
</dbReference>
<organism evidence="1 2">
    <name type="scientific">Fructilactobacillus cliffordii</name>
    <dbReference type="NCBI Taxonomy" id="2940299"/>
    <lineage>
        <taxon>Bacteria</taxon>
        <taxon>Bacillati</taxon>
        <taxon>Bacillota</taxon>
        <taxon>Bacilli</taxon>
        <taxon>Lactobacillales</taxon>
        <taxon>Lactobacillaceae</taxon>
        <taxon>Fructilactobacillus</taxon>
    </lineage>
</organism>
<keyword evidence="2" id="KW-1185">Reference proteome</keyword>
<dbReference type="InterPro" id="IPR036188">
    <property type="entry name" value="FAD/NAD-bd_sf"/>
</dbReference>